<evidence type="ECO:0000256" key="9">
    <source>
        <dbReference type="ARBA" id="ARBA00022832"/>
    </source>
</evidence>
<evidence type="ECO:0000256" key="18">
    <source>
        <dbReference type="ARBA" id="ARBA00037847"/>
    </source>
</evidence>
<keyword evidence="12" id="KW-0472">Membrane</keyword>
<dbReference type="SUPFAM" id="SSF52833">
    <property type="entry name" value="Thioredoxin-like"/>
    <property type="match status" value="1"/>
</dbReference>
<evidence type="ECO:0000313" key="21">
    <source>
        <dbReference type="RefSeq" id="XP_017777996.1"/>
    </source>
</evidence>
<evidence type="ECO:0000256" key="7">
    <source>
        <dbReference type="ARBA" id="ARBA00022585"/>
    </source>
</evidence>
<name>A0ABM1MTU6_NICVS</name>
<evidence type="ECO:0000259" key="19">
    <source>
        <dbReference type="Pfam" id="PF13417"/>
    </source>
</evidence>
<dbReference type="InterPro" id="IPR034335">
    <property type="entry name" value="PGES2_C"/>
</dbReference>
<proteinExistence type="inferred from homology"/>
<evidence type="ECO:0000256" key="10">
    <source>
        <dbReference type="ARBA" id="ARBA00022989"/>
    </source>
</evidence>
<evidence type="ECO:0000256" key="14">
    <source>
        <dbReference type="ARBA" id="ARBA00023235"/>
    </source>
</evidence>
<evidence type="ECO:0000256" key="17">
    <source>
        <dbReference type="ARBA" id="ARBA00031041"/>
    </source>
</evidence>
<evidence type="ECO:0000256" key="6">
    <source>
        <dbReference type="ARBA" id="ARBA00022516"/>
    </source>
</evidence>
<keyword evidence="13" id="KW-0275">Fatty acid biosynthesis</keyword>
<keyword evidence="6" id="KW-0444">Lipid biosynthesis</keyword>
<comment type="pathway">
    <text evidence="1">Lipid metabolism; prostaglandin biosynthesis.</text>
</comment>
<keyword evidence="10" id="KW-1133">Transmembrane helix</keyword>
<dbReference type="InterPro" id="IPR034334">
    <property type="entry name" value="PGES2"/>
</dbReference>
<dbReference type="Gene3D" id="6.20.200.30">
    <property type="match status" value="1"/>
</dbReference>
<dbReference type="SUPFAM" id="SSF47616">
    <property type="entry name" value="GST C-terminal domain-like"/>
    <property type="match status" value="1"/>
</dbReference>
<dbReference type="InterPro" id="IPR036282">
    <property type="entry name" value="Glutathione-S-Trfase_C_sf"/>
</dbReference>
<protein>
    <recommendedName>
        <fullName evidence="4">Prostaglandin E synthase 2</fullName>
        <ecNumber evidence="3">5.3.99.3</ecNumber>
    </recommendedName>
    <alternativeName>
        <fullName evidence="17">Microsomal prostaglandin E synthase 2</fullName>
    </alternativeName>
</protein>
<evidence type="ECO:0000256" key="3">
    <source>
        <dbReference type="ARBA" id="ARBA00012203"/>
    </source>
</evidence>
<evidence type="ECO:0000256" key="4">
    <source>
        <dbReference type="ARBA" id="ARBA00019474"/>
    </source>
</evidence>
<dbReference type="SFLD" id="SFLDS00019">
    <property type="entry name" value="Glutathione_Transferase_(cytos"/>
    <property type="match status" value="1"/>
</dbReference>
<feature type="domain" description="GST N-terminal" evidence="19">
    <location>
        <begin position="102"/>
        <end position="170"/>
    </location>
</feature>
<evidence type="ECO:0000256" key="11">
    <source>
        <dbReference type="ARBA" id="ARBA00023098"/>
    </source>
</evidence>
<evidence type="ECO:0000313" key="20">
    <source>
        <dbReference type="Proteomes" id="UP000695000"/>
    </source>
</evidence>
<dbReference type="GeneID" id="108563748"/>
<dbReference type="PROSITE" id="PS51354">
    <property type="entry name" value="GLUTAREDOXIN_2"/>
    <property type="match status" value="1"/>
</dbReference>
<evidence type="ECO:0000256" key="1">
    <source>
        <dbReference type="ARBA" id="ARBA00004702"/>
    </source>
</evidence>
<evidence type="ECO:0000256" key="12">
    <source>
        <dbReference type="ARBA" id="ARBA00023136"/>
    </source>
</evidence>
<dbReference type="Proteomes" id="UP000695000">
    <property type="component" value="Unplaced"/>
</dbReference>
<reference evidence="21" key="1">
    <citation type="submission" date="2025-08" db="UniProtKB">
        <authorList>
            <consortium name="RefSeq"/>
        </authorList>
    </citation>
    <scope>IDENTIFICATION</scope>
    <source>
        <tissue evidence="21">Whole Larva</tissue>
    </source>
</reference>
<comment type="subcellular location">
    <subcellularLocation>
        <location evidence="18">Endomembrane system</location>
        <topology evidence="18">Single-pass membrane protein</topology>
    </subcellularLocation>
</comment>
<comment type="similarity">
    <text evidence="2">Belongs to the GST superfamily.</text>
</comment>
<dbReference type="RefSeq" id="XP_017777996.1">
    <property type="nucleotide sequence ID" value="XM_017922507.1"/>
</dbReference>
<keyword evidence="20" id="KW-1185">Reference proteome</keyword>
<dbReference type="InterPro" id="IPR036249">
    <property type="entry name" value="Thioredoxin-like_sf"/>
</dbReference>
<keyword evidence="5" id="KW-0644">Prostaglandin metabolism</keyword>
<evidence type="ECO:0000256" key="15">
    <source>
        <dbReference type="ARBA" id="ARBA00023930"/>
    </source>
</evidence>
<dbReference type="Gene3D" id="3.40.30.10">
    <property type="entry name" value="Glutaredoxin"/>
    <property type="match status" value="1"/>
</dbReference>
<keyword evidence="7" id="KW-0643">Prostaglandin biosynthesis</keyword>
<accession>A0ABM1MTU6</accession>
<dbReference type="CDD" id="cd03040">
    <property type="entry name" value="GST_N_mPGES2"/>
    <property type="match status" value="1"/>
</dbReference>
<comment type="catalytic activity">
    <reaction evidence="16">
        <text>prostaglandin H2 = prostaglandin E2</text>
        <dbReference type="Rhea" id="RHEA:12893"/>
        <dbReference type="ChEBI" id="CHEBI:57405"/>
        <dbReference type="ChEBI" id="CHEBI:606564"/>
        <dbReference type="EC" id="5.3.99.3"/>
    </reaction>
    <physiologicalReaction direction="left-to-right" evidence="16">
        <dbReference type="Rhea" id="RHEA:12894"/>
    </physiologicalReaction>
</comment>
<gene>
    <name evidence="21" type="primary">LOC108563748</name>
</gene>
<organism evidence="20 21">
    <name type="scientific">Nicrophorus vespilloides</name>
    <name type="common">Boreal carrion beetle</name>
    <dbReference type="NCBI Taxonomy" id="110193"/>
    <lineage>
        <taxon>Eukaryota</taxon>
        <taxon>Metazoa</taxon>
        <taxon>Ecdysozoa</taxon>
        <taxon>Arthropoda</taxon>
        <taxon>Hexapoda</taxon>
        <taxon>Insecta</taxon>
        <taxon>Pterygota</taxon>
        <taxon>Neoptera</taxon>
        <taxon>Endopterygota</taxon>
        <taxon>Coleoptera</taxon>
        <taxon>Polyphaga</taxon>
        <taxon>Staphyliniformia</taxon>
        <taxon>Silphidae</taxon>
        <taxon>Nicrophorinae</taxon>
        <taxon>Nicrophorus</taxon>
    </lineage>
</organism>
<dbReference type="CDD" id="cd03197">
    <property type="entry name" value="GST_C_mPGES2"/>
    <property type="match status" value="1"/>
</dbReference>
<dbReference type="InterPro" id="IPR011767">
    <property type="entry name" value="GLR_AS"/>
</dbReference>
<dbReference type="Pfam" id="PF13417">
    <property type="entry name" value="GST_N_3"/>
    <property type="match status" value="1"/>
</dbReference>
<keyword evidence="11" id="KW-0443">Lipid metabolism</keyword>
<dbReference type="EC" id="5.3.99.3" evidence="3"/>
<dbReference type="SFLD" id="SFLDG01203">
    <property type="entry name" value="Prostaglandin_E_synthase_like1"/>
    <property type="match status" value="1"/>
</dbReference>
<dbReference type="Gene3D" id="1.20.1050.10">
    <property type="match status" value="1"/>
</dbReference>
<keyword evidence="8" id="KW-0812">Transmembrane</keyword>
<evidence type="ECO:0000256" key="5">
    <source>
        <dbReference type="ARBA" id="ARBA00022501"/>
    </source>
</evidence>
<sequence>MLRKLLQVQLRHNLNKFCNNPNLRQISYAKPKSNNVSKKIPLYGMALGIVAGTGYSIYKLNEPRGHILSEQIVIPMIKNAPKYTPSRSIAIPSDKTGLKLTLFQYQTCPFCCKVRAFLDYHGISYEVVEVDPVLRQATKWSTYKKVPILLAEVDGGYQPLNDSTMIISSLATYLYEDQSLRDIVQYYPYLRYQAEDGSEKNEIMNRYFLMYNQEKVKNRTKEDMNEERKWRMWADDVLVHDLSPNVYRTKAEALQAFNWFSEVGDWERQFPSWERNLIIYVGSMAMLLIGKRLKKRHNLKDDVRESLYDHCDEWVTAIRNKGTEFMGGSAPNLADLAVYGVLSSIEGCDAFKDLSKETGIMKWYGSMKAAVKNHGGSQFV</sequence>
<comment type="catalytic activity">
    <reaction evidence="15">
        <text>prostaglandin H2 = (12S)-hydroxy-(5Z,8E,10E)-heptadecatrienoate + malonaldehyde</text>
        <dbReference type="Rhea" id="RHEA:48644"/>
        <dbReference type="ChEBI" id="CHEBI:57405"/>
        <dbReference type="ChEBI" id="CHEBI:90694"/>
        <dbReference type="ChEBI" id="CHEBI:566274"/>
    </reaction>
    <physiologicalReaction direction="left-to-right" evidence="15">
        <dbReference type="Rhea" id="RHEA:48645"/>
    </physiologicalReaction>
</comment>
<evidence type="ECO:0000256" key="8">
    <source>
        <dbReference type="ARBA" id="ARBA00022692"/>
    </source>
</evidence>
<evidence type="ECO:0000256" key="13">
    <source>
        <dbReference type="ARBA" id="ARBA00023160"/>
    </source>
</evidence>
<dbReference type="InterPro" id="IPR040079">
    <property type="entry name" value="Glutathione_S-Trfase"/>
</dbReference>
<dbReference type="PANTHER" id="PTHR12782">
    <property type="entry name" value="MICROSOMAL PROSTAGLANDIN E SYNTHASE-2"/>
    <property type="match status" value="1"/>
</dbReference>
<keyword evidence="9" id="KW-0276">Fatty acid metabolism</keyword>
<evidence type="ECO:0000256" key="2">
    <source>
        <dbReference type="ARBA" id="ARBA00007409"/>
    </source>
</evidence>
<dbReference type="SFLD" id="SFLDG01182">
    <property type="entry name" value="Prostaglandin_E_synthase_like"/>
    <property type="match status" value="1"/>
</dbReference>
<dbReference type="PANTHER" id="PTHR12782:SF5">
    <property type="entry name" value="PROSTAGLANDIN E SYNTHASE 2"/>
    <property type="match status" value="1"/>
</dbReference>
<dbReference type="InterPro" id="IPR004045">
    <property type="entry name" value="Glutathione_S-Trfase_N"/>
</dbReference>
<keyword evidence="14" id="KW-0413">Isomerase</keyword>
<dbReference type="PROSITE" id="PS00195">
    <property type="entry name" value="GLUTAREDOXIN_1"/>
    <property type="match status" value="1"/>
</dbReference>
<evidence type="ECO:0000256" key="16">
    <source>
        <dbReference type="ARBA" id="ARBA00023931"/>
    </source>
</evidence>